<dbReference type="AlphaFoldDB" id="A0A1G1ZTM0"/>
<dbReference type="Pfam" id="PF03222">
    <property type="entry name" value="Trp_Tyr_perm"/>
    <property type="match status" value="1"/>
</dbReference>
<feature type="transmembrane region" description="Helical" evidence="8">
    <location>
        <begin position="211"/>
        <end position="235"/>
    </location>
</feature>
<dbReference type="Gene3D" id="1.20.1740.10">
    <property type="entry name" value="Amino acid/polyamine transporter I"/>
    <property type="match status" value="1"/>
</dbReference>
<proteinExistence type="predicted"/>
<gene>
    <name evidence="9" type="ORF">A3I24_01470</name>
</gene>
<comment type="caution">
    <text evidence="9">The sequence shown here is derived from an EMBL/GenBank/DDBJ whole genome shotgun (WGS) entry which is preliminary data.</text>
</comment>
<keyword evidence="3" id="KW-1003">Cell membrane</keyword>
<evidence type="ECO:0000256" key="8">
    <source>
        <dbReference type="SAM" id="Phobius"/>
    </source>
</evidence>
<dbReference type="GO" id="GO:0005886">
    <property type="term" value="C:plasma membrane"/>
    <property type="evidence" value="ECO:0007669"/>
    <property type="project" value="UniProtKB-SubCell"/>
</dbReference>
<keyword evidence="4" id="KW-0997">Cell inner membrane</keyword>
<evidence type="ECO:0000256" key="7">
    <source>
        <dbReference type="ARBA" id="ARBA00023136"/>
    </source>
</evidence>
<dbReference type="GO" id="GO:0003333">
    <property type="term" value="P:amino acid transmembrane transport"/>
    <property type="evidence" value="ECO:0007669"/>
    <property type="project" value="InterPro"/>
</dbReference>
<evidence type="ECO:0000313" key="9">
    <source>
        <dbReference type="EMBL" id="OGY67825.1"/>
    </source>
</evidence>
<keyword evidence="6 8" id="KW-1133">Transmembrane helix</keyword>
<keyword evidence="2" id="KW-0813">Transport</keyword>
<evidence type="ECO:0000256" key="4">
    <source>
        <dbReference type="ARBA" id="ARBA00022519"/>
    </source>
</evidence>
<evidence type="ECO:0000256" key="3">
    <source>
        <dbReference type="ARBA" id="ARBA00022475"/>
    </source>
</evidence>
<feature type="transmembrane region" description="Helical" evidence="8">
    <location>
        <begin position="355"/>
        <end position="375"/>
    </location>
</feature>
<feature type="transmembrane region" description="Helical" evidence="8">
    <location>
        <begin position="80"/>
        <end position="101"/>
    </location>
</feature>
<feature type="transmembrane region" description="Helical" evidence="8">
    <location>
        <begin position="311"/>
        <end position="334"/>
    </location>
</feature>
<feature type="transmembrane region" description="Helical" evidence="8">
    <location>
        <begin position="289"/>
        <end position="305"/>
    </location>
</feature>
<accession>A0A1G1ZTM0</accession>
<comment type="subcellular location">
    <subcellularLocation>
        <location evidence="1">Cell inner membrane</location>
        <topology evidence="1">Multi-pass membrane protein</topology>
    </subcellularLocation>
</comment>
<organism evidence="9 10">
    <name type="scientific">Candidatus Harrisonbacteria bacterium RIFCSPLOWO2_02_FULL_41_13b</name>
    <dbReference type="NCBI Taxonomy" id="1798409"/>
    <lineage>
        <taxon>Bacteria</taxon>
        <taxon>Candidatus Harrisoniibacteriota</taxon>
    </lineage>
</organism>
<protein>
    <recommendedName>
        <fullName evidence="11">Amino acid transporter transmembrane domain-containing protein</fullName>
    </recommendedName>
</protein>
<evidence type="ECO:0000313" key="10">
    <source>
        <dbReference type="Proteomes" id="UP000177690"/>
    </source>
</evidence>
<evidence type="ECO:0000256" key="1">
    <source>
        <dbReference type="ARBA" id="ARBA00004429"/>
    </source>
</evidence>
<keyword evidence="5 8" id="KW-0812">Transmembrane</keyword>
<evidence type="ECO:0000256" key="5">
    <source>
        <dbReference type="ARBA" id="ARBA00022692"/>
    </source>
</evidence>
<feature type="transmembrane region" description="Helical" evidence="8">
    <location>
        <begin position="116"/>
        <end position="134"/>
    </location>
</feature>
<feature type="transmembrane region" description="Helical" evidence="8">
    <location>
        <begin position="33"/>
        <end position="59"/>
    </location>
</feature>
<dbReference type="STRING" id="1798409.A3I24_01470"/>
<evidence type="ECO:0008006" key="11">
    <source>
        <dbReference type="Google" id="ProtNLM"/>
    </source>
</evidence>
<keyword evidence="7 8" id="KW-0472">Membrane</keyword>
<feature type="transmembrane region" description="Helical" evidence="8">
    <location>
        <begin position="178"/>
        <end position="199"/>
    </location>
</feature>
<sequence length="376" mass="41040">MGKKAIFQVSLLAGTIIGAGVFALPFVFNTVGVGAGFFYLVLGAIVFTIIHLMYADVVMRTAGEHRFLGYAGIYLGRQSFLPILLMTVVETVFVLAIYLILSKSFSQLVNFPGGDLEAVLFFWFVSSLSIFLGLRKIAILELLATAGMIMIIGLVFLWGLGVLDQFKFGGFVLDWKILFLPLGPVLFSLSGRVAVPSLVSYDSDKKSVRNSIIIGTFLPAIVYGLFVLSVLGLSLNVSEDAVSGLVGQIPDFGMILIGVFGLLSLWTSYIAVGFDVFKSFLQDLRLSKWVAPALIAFGPLVVYFFSSQSFIYLVSLVGGFFLALESLLIILMWLRVDKIAPKPRIFMKNLPAPMVALTALVFLAALGYEVARIFLD</sequence>
<dbReference type="Proteomes" id="UP000177690">
    <property type="component" value="Unassembled WGS sequence"/>
</dbReference>
<evidence type="ECO:0000256" key="6">
    <source>
        <dbReference type="ARBA" id="ARBA00022989"/>
    </source>
</evidence>
<dbReference type="InterPro" id="IPR018227">
    <property type="entry name" value="Amino_acid_transport_2"/>
</dbReference>
<name>A0A1G1ZTM0_9BACT</name>
<dbReference type="EMBL" id="MHJL01000015">
    <property type="protein sequence ID" value="OGY67825.1"/>
    <property type="molecule type" value="Genomic_DNA"/>
</dbReference>
<feature type="transmembrane region" description="Helical" evidence="8">
    <location>
        <begin position="255"/>
        <end position="277"/>
    </location>
</feature>
<feature type="transmembrane region" description="Helical" evidence="8">
    <location>
        <begin position="139"/>
        <end position="158"/>
    </location>
</feature>
<evidence type="ECO:0000256" key="2">
    <source>
        <dbReference type="ARBA" id="ARBA00022448"/>
    </source>
</evidence>
<reference evidence="9 10" key="1">
    <citation type="journal article" date="2016" name="Nat. Commun.">
        <title>Thousands of microbial genomes shed light on interconnected biogeochemical processes in an aquifer system.</title>
        <authorList>
            <person name="Anantharaman K."/>
            <person name="Brown C.T."/>
            <person name="Hug L.A."/>
            <person name="Sharon I."/>
            <person name="Castelle C.J."/>
            <person name="Probst A.J."/>
            <person name="Thomas B.C."/>
            <person name="Singh A."/>
            <person name="Wilkins M.J."/>
            <person name="Karaoz U."/>
            <person name="Brodie E.L."/>
            <person name="Williams K.H."/>
            <person name="Hubbard S.S."/>
            <person name="Banfield J.F."/>
        </authorList>
    </citation>
    <scope>NUCLEOTIDE SEQUENCE [LARGE SCALE GENOMIC DNA]</scope>
</reference>